<proteinExistence type="predicted"/>
<dbReference type="EMBL" id="QNVT01000006">
    <property type="protein sequence ID" value="REC62853.1"/>
    <property type="molecule type" value="Genomic_DNA"/>
</dbReference>
<sequence>MGNLRHVYQLKPRVIYGGAILQVRKDKEIIFSEKFTIINEVHDIKNILYIFENTFIINSHDGKVIKFEWYEDDRIIDFGKAGIYISIQGSTKYGFDRDFNEFLSTISPYLEDALFYVTQNETIIRYEITNGELHYRSTEDFGRWNYFIEEYVVANYSSSRQLIADLHVEETNQMILRHKEKMEYEKNPNDYFEPEDYEDLLNKINNYKEYIPIEKFTELENWLKIQIDYYN</sequence>
<reference evidence="2" key="1">
    <citation type="submission" date="2018-06" db="EMBL/GenBank/DDBJ databases">
        <authorList>
            <person name="Lum Nde A."/>
            <person name="Hugo C."/>
        </authorList>
    </citation>
    <scope>NUCLEOTIDE SEQUENCE [LARGE SCALE GENOMIC DNA]</scope>
    <source>
        <strain evidence="2">1_F178</strain>
    </source>
</reference>
<comment type="caution">
    <text evidence="1">The sequence shown here is derived from an EMBL/GenBank/DDBJ whole genome shotgun (WGS) entry which is preliminary data.</text>
</comment>
<protein>
    <submittedName>
        <fullName evidence="1">Uncharacterized protein</fullName>
    </submittedName>
</protein>
<dbReference type="RefSeq" id="WP_115970341.1">
    <property type="nucleotide sequence ID" value="NZ_QNVT01000006.1"/>
</dbReference>
<dbReference type="AlphaFoldDB" id="A0A3D9CAE9"/>
<organism evidence="1 2">
    <name type="scientific">Chryseobacterium pennae</name>
    <dbReference type="NCBI Taxonomy" id="2258962"/>
    <lineage>
        <taxon>Bacteria</taxon>
        <taxon>Pseudomonadati</taxon>
        <taxon>Bacteroidota</taxon>
        <taxon>Flavobacteriia</taxon>
        <taxon>Flavobacteriales</taxon>
        <taxon>Weeksellaceae</taxon>
        <taxon>Chryseobacterium group</taxon>
        <taxon>Chryseobacterium</taxon>
    </lineage>
</organism>
<gene>
    <name evidence="1" type="ORF">DRF65_08505</name>
</gene>
<accession>A0A3D9CAE9</accession>
<evidence type="ECO:0000313" key="1">
    <source>
        <dbReference type="EMBL" id="REC62853.1"/>
    </source>
</evidence>
<dbReference type="Proteomes" id="UP000256686">
    <property type="component" value="Unassembled WGS sequence"/>
</dbReference>
<evidence type="ECO:0000313" key="2">
    <source>
        <dbReference type="Proteomes" id="UP000256686"/>
    </source>
</evidence>
<keyword evidence="2" id="KW-1185">Reference proteome</keyword>
<name>A0A3D9CAE9_9FLAO</name>